<proteinExistence type="predicted"/>
<keyword evidence="1" id="KW-0472">Membrane</keyword>
<organism evidence="2 3">
    <name type="scientific">Haematococcus lacustris</name>
    <name type="common">Green alga</name>
    <name type="synonym">Haematococcus pluvialis</name>
    <dbReference type="NCBI Taxonomy" id="44745"/>
    <lineage>
        <taxon>Eukaryota</taxon>
        <taxon>Viridiplantae</taxon>
        <taxon>Chlorophyta</taxon>
        <taxon>core chlorophytes</taxon>
        <taxon>Chlorophyceae</taxon>
        <taxon>CS clade</taxon>
        <taxon>Chlamydomonadales</taxon>
        <taxon>Haematococcaceae</taxon>
        <taxon>Haematococcus</taxon>
    </lineage>
</organism>
<evidence type="ECO:0000256" key="1">
    <source>
        <dbReference type="SAM" id="Phobius"/>
    </source>
</evidence>
<gene>
    <name evidence="2" type="ORF">HaLaN_11061</name>
</gene>
<keyword evidence="3" id="KW-1185">Reference proteome</keyword>
<dbReference type="EMBL" id="BLLF01000783">
    <property type="protein sequence ID" value="GFH14922.1"/>
    <property type="molecule type" value="Genomic_DNA"/>
</dbReference>
<dbReference type="AlphaFoldDB" id="A0A699ZH40"/>
<feature type="transmembrane region" description="Helical" evidence="1">
    <location>
        <begin position="20"/>
        <end position="38"/>
    </location>
</feature>
<sequence length="59" mass="6416">MPGVVLLPAFFNGVVQNTLVVLQFVVKYAFTALLAVIFRQVMVVPHRCSRLPCEASAPG</sequence>
<evidence type="ECO:0000313" key="3">
    <source>
        <dbReference type="Proteomes" id="UP000485058"/>
    </source>
</evidence>
<accession>A0A699ZH40</accession>
<evidence type="ECO:0000313" key="2">
    <source>
        <dbReference type="EMBL" id="GFH14922.1"/>
    </source>
</evidence>
<keyword evidence="1" id="KW-1133">Transmembrane helix</keyword>
<protein>
    <submittedName>
        <fullName evidence="2">Uncharacterized protein</fullName>
    </submittedName>
</protein>
<dbReference type="Proteomes" id="UP000485058">
    <property type="component" value="Unassembled WGS sequence"/>
</dbReference>
<reference evidence="2 3" key="1">
    <citation type="submission" date="2020-02" db="EMBL/GenBank/DDBJ databases">
        <title>Draft genome sequence of Haematococcus lacustris strain NIES-144.</title>
        <authorList>
            <person name="Morimoto D."/>
            <person name="Nakagawa S."/>
            <person name="Yoshida T."/>
            <person name="Sawayama S."/>
        </authorList>
    </citation>
    <scope>NUCLEOTIDE SEQUENCE [LARGE SCALE GENOMIC DNA]</scope>
    <source>
        <strain evidence="2 3">NIES-144</strain>
    </source>
</reference>
<keyword evidence="1" id="KW-0812">Transmembrane</keyword>
<name>A0A699ZH40_HAELA</name>
<comment type="caution">
    <text evidence="2">The sequence shown here is derived from an EMBL/GenBank/DDBJ whole genome shotgun (WGS) entry which is preliminary data.</text>
</comment>